<evidence type="ECO:0000259" key="4">
    <source>
        <dbReference type="SMART" id="SM00563"/>
    </source>
</evidence>
<dbReference type="GO" id="GO:0003841">
    <property type="term" value="F:1-acylglycerol-3-phosphate O-acyltransferase activity"/>
    <property type="evidence" value="ECO:0007669"/>
    <property type="project" value="TreeGrafter"/>
</dbReference>
<keyword evidence="3 5" id="KW-0012">Acyltransferase</keyword>
<dbReference type="STRING" id="1076937.SAMN04488120_104153"/>
<dbReference type="SUPFAM" id="SSF69593">
    <property type="entry name" value="Glycerol-3-phosphate (1)-acyltransferase"/>
    <property type="match status" value="1"/>
</dbReference>
<keyword evidence="2 5" id="KW-0808">Transferase</keyword>
<gene>
    <name evidence="5" type="ORF">SAMN04488120_104153</name>
</gene>
<organism evidence="5 6">
    <name type="scientific">Fontimonas thermophila</name>
    <dbReference type="NCBI Taxonomy" id="1076937"/>
    <lineage>
        <taxon>Bacteria</taxon>
        <taxon>Pseudomonadati</taxon>
        <taxon>Pseudomonadota</taxon>
        <taxon>Gammaproteobacteria</taxon>
        <taxon>Nevskiales</taxon>
        <taxon>Nevskiaceae</taxon>
        <taxon>Fontimonas</taxon>
    </lineage>
</organism>
<dbReference type="SMART" id="SM00563">
    <property type="entry name" value="PlsC"/>
    <property type="match status" value="1"/>
</dbReference>
<evidence type="ECO:0000313" key="5">
    <source>
        <dbReference type="EMBL" id="SFF44380.1"/>
    </source>
</evidence>
<dbReference type="PANTHER" id="PTHR10434:SF9">
    <property type="entry name" value="PHOSPHOLIPID_GLYCEROL ACYLTRANSFERASE DOMAIN-CONTAINING PROTEIN"/>
    <property type="match status" value="1"/>
</dbReference>
<dbReference type="RefSeq" id="WP_091532747.1">
    <property type="nucleotide sequence ID" value="NZ_FOOC01000004.1"/>
</dbReference>
<protein>
    <submittedName>
        <fullName evidence="5">1-acyl-sn-glycerol-3-phosphate acyltransferases</fullName>
    </submittedName>
</protein>
<sequence>MRDQIAIGAAVPRRRHLVFHWIGRIVLAVTGWRLDVRLPDVPKMVLIAAPHTSNWDFVFGMAAVLKLQIALHWYAKHTLFKTALGPLFRWLGGLPVDRSAPGGIVRQTASAFAERTQLIIALAPEGTRARRKEWKRGFYHMATMAQVPIVVAYIDYGRKLIGTGPVFMPSGNWAQDMKPVFEFYRSIRAKHPQLFAVENL</sequence>
<name>A0A1I2IRN7_9GAMM</name>
<dbReference type="Proteomes" id="UP000199771">
    <property type="component" value="Unassembled WGS sequence"/>
</dbReference>
<evidence type="ECO:0000256" key="1">
    <source>
        <dbReference type="ARBA" id="ARBA00005189"/>
    </source>
</evidence>
<evidence type="ECO:0000256" key="3">
    <source>
        <dbReference type="ARBA" id="ARBA00023315"/>
    </source>
</evidence>
<accession>A0A1I2IRN7</accession>
<keyword evidence="6" id="KW-1185">Reference proteome</keyword>
<dbReference type="Pfam" id="PF01553">
    <property type="entry name" value="Acyltransferase"/>
    <property type="match status" value="1"/>
</dbReference>
<dbReference type="OrthoDB" id="9796839at2"/>
<reference evidence="5 6" key="1">
    <citation type="submission" date="2016-10" db="EMBL/GenBank/DDBJ databases">
        <authorList>
            <person name="de Groot N.N."/>
        </authorList>
    </citation>
    <scope>NUCLEOTIDE SEQUENCE [LARGE SCALE GENOMIC DNA]</scope>
    <source>
        <strain evidence="5 6">DSM 23609</strain>
    </source>
</reference>
<proteinExistence type="predicted"/>
<feature type="domain" description="Phospholipid/glycerol acyltransferase" evidence="4">
    <location>
        <begin position="45"/>
        <end position="157"/>
    </location>
</feature>
<evidence type="ECO:0000313" key="6">
    <source>
        <dbReference type="Proteomes" id="UP000199771"/>
    </source>
</evidence>
<evidence type="ECO:0000256" key="2">
    <source>
        <dbReference type="ARBA" id="ARBA00022679"/>
    </source>
</evidence>
<dbReference type="PANTHER" id="PTHR10434">
    <property type="entry name" value="1-ACYL-SN-GLYCEROL-3-PHOSPHATE ACYLTRANSFERASE"/>
    <property type="match status" value="1"/>
</dbReference>
<comment type="pathway">
    <text evidence="1">Lipid metabolism.</text>
</comment>
<dbReference type="GO" id="GO:0006654">
    <property type="term" value="P:phosphatidic acid biosynthetic process"/>
    <property type="evidence" value="ECO:0007669"/>
    <property type="project" value="TreeGrafter"/>
</dbReference>
<dbReference type="InterPro" id="IPR002123">
    <property type="entry name" value="Plipid/glycerol_acylTrfase"/>
</dbReference>
<dbReference type="AlphaFoldDB" id="A0A1I2IRN7"/>
<dbReference type="EMBL" id="FOOC01000004">
    <property type="protein sequence ID" value="SFF44380.1"/>
    <property type="molecule type" value="Genomic_DNA"/>
</dbReference>